<dbReference type="InterPro" id="IPR021868">
    <property type="entry name" value="Alpha_2_Macroglob_MG3"/>
</dbReference>
<dbReference type="Pfam" id="PF17973">
    <property type="entry name" value="bMG10"/>
    <property type="match status" value="1"/>
</dbReference>
<dbReference type="SMART" id="SM01360">
    <property type="entry name" value="A2M"/>
    <property type="match status" value="1"/>
</dbReference>
<proteinExistence type="inferred from homology"/>
<dbReference type="InterPro" id="IPR041203">
    <property type="entry name" value="Bact_A2M_MG5"/>
</dbReference>
<dbReference type="Pfam" id="PF01835">
    <property type="entry name" value="MG2"/>
    <property type="match status" value="1"/>
</dbReference>
<feature type="domain" description="Alpha-2-macroglobulin bait region" evidence="3">
    <location>
        <begin position="987"/>
        <end position="1129"/>
    </location>
</feature>
<dbReference type="SMART" id="SM01419">
    <property type="entry name" value="Thiol-ester_cl"/>
    <property type="match status" value="1"/>
</dbReference>
<feature type="domain" description="Alpha-2-macroglobulin" evidence="4">
    <location>
        <begin position="1193"/>
        <end position="1281"/>
    </location>
</feature>
<accession>A0A916JN93</accession>
<dbReference type="Gene3D" id="2.60.40.1930">
    <property type="match status" value="1"/>
</dbReference>
<dbReference type="InterPro" id="IPR041246">
    <property type="entry name" value="Bact_MG10"/>
</dbReference>
<dbReference type="Pfam" id="PF11974">
    <property type="entry name" value="bMG3"/>
    <property type="match status" value="1"/>
</dbReference>
<dbReference type="RefSeq" id="WP_258541549.1">
    <property type="nucleotide sequence ID" value="NZ_OU015584.1"/>
</dbReference>
<dbReference type="EMBL" id="OU015584">
    <property type="protein sequence ID" value="CAG5080510.1"/>
    <property type="molecule type" value="Genomic_DNA"/>
</dbReference>
<dbReference type="InterPro" id="IPR041462">
    <property type="entry name" value="Bact_A2M_MG6"/>
</dbReference>
<keyword evidence="6" id="KW-1185">Reference proteome</keyword>
<comment type="similarity">
    <text evidence="1">Belongs to the protease inhibitor I39 (alpha-2-macroglobulin) family. Bacterial alpha-2-macroglobulin subfamily.</text>
</comment>
<dbReference type="PANTHER" id="PTHR40094:SF1">
    <property type="entry name" value="UBIQUITIN DOMAIN-CONTAINING PROTEIN"/>
    <property type="match status" value="1"/>
</dbReference>
<keyword evidence="2" id="KW-0732">Signal</keyword>
<evidence type="ECO:0000259" key="3">
    <source>
        <dbReference type="SMART" id="SM01359"/>
    </source>
</evidence>
<dbReference type="PANTHER" id="PTHR40094">
    <property type="entry name" value="ALPHA-2-MACROGLOBULIN HOMOLOG"/>
    <property type="match status" value="1"/>
</dbReference>
<dbReference type="InterPro" id="IPR008930">
    <property type="entry name" value="Terpenoid_cyclase/PrenylTrfase"/>
</dbReference>
<dbReference type="InterPro" id="IPR051802">
    <property type="entry name" value="YfhM-like"/>
</dbReference>
<evidence type="ECO:0000313" key="6">
    <source>
        <dbReference type="Proteomes" id="UP000683507"/>
    </source>
</evidence>
<evidence type="ECO:0000256" key="1">
    <source>
        <dbReference type="ARBA" id="ARBA00010556"/>
    </source>
</evidence>
<dbReference type="Pfam" id="PF17962">
    <property type="entry name" value="bMG6"/>
    <property type="match status" value="1"/>
</dbReference>
<organism evidence="5 6">
    <name type="scientific">Parvicella tangerina</name>
    <dbReference type="NCBI Taxonomy" id="2829795"/>
    <lineage>
        <taxon>Bacteria</taxon>
        <taxon>Pseudomonadati</taxon>
        <taxon>Bacteroidota</taxon>
        <taxon>Flavobacteriia</taxon>
        <taxon>Flavobacteriales</taxon>
        <taxon>Parvicellaceae</taxon>
        <taxon>Parvicella</taxon>
    </lineage>
</organism>
<dbReference type="InterPro" id="IPR001599">
    <property type="entry name" value="Macroglobln_a2"/>
</dbReference>
<evidence type="ECO:0000259" key="4">
    <source>
        <dbReference type="SMART" id="SM01360"/>
    </source>
</evidence>
<dbReference type="Pfam" id="PF00207">
    <property type="entry name" value="A2M"/>
    <property type="match status" value="1"/>
</dbReference>
<dbReference type="InterPro" id="IPR011625">
    <property type="entry name" value="A2M_N_BRD"/>
</dbReference>
<dbReference type="SMART" id="SM01359">
    <property type="entry name" value="A2M_N_2"/>
    <property type="match status" value="1"/>
</dbReference>
<dbReference type="SUPFAM" id="SSF48239">
    <property type="entry name" value="Terpenoid cyclases/Protein prenyltransferases"/>
    <property type="match status" value="1"/>
</dbReference>
<name>A0A916JN93_9FLAO</name>
<dbReference type="InterPro" id="IPR002890">
    <property type="entry name" value="MG2"/>
</dbReference>
<dbReference type="Proteomes" id="UP000683507">
    <property type="component" value="Chromosome"/>
</dbReference>
<evidence type="ECO:0000313" key="5">
    <source>
        <dbReference type="EMBL" id="CAG5080510.1"/>
    </source>
</evidence>
<dbReference type="KEGG" id="ptan:CRYO30217_01349"/>
<dbReference type="GO" id="GO:0004866">
    <property type="term" value="F:endopeptidase inhibitor activity"/>
    <property type="evidence" value="ECO:0007669"/>
    <property type="project" value="InterPro"/>
</dbReference>
<dbReference type="Gene3D" id="1.50.10.20">
    <property type="match status" value="1"/>
</dbReference>
<dbReference type="Pfam" id="PF17972">
    <property type="entry name" value="bMG5"/>
    <property type="match status" value="1"/>
</dbReference>
<evidence type="ECO:0008006" key="7">
    <source>
        <dbReference type="Google" id="ProtNLM"/>
    </source>
</evidence>
<reference evidence="5" key="1">
    <citation type="submission" date="2021-04" db="EMBL/GenBank/DDBJ databases">
        <authorList>
            <person name="Rodrigo-Torres L."/>
            <person name="Arahal R. D."/>
            <person name="Lucena T."/>
        </authorList>
    </citation>
    <scope>NUCLEOTIDE SEQUENCE</scope>
    <source>
        <strain evidence="5">AS29M-1</strain>
    </source>
</reference>
<dbReference type="PROSITE" id="PS51257">
    <property type="entry name" value="PROKAR_LIPOPROTEIN"/>
    <property type="match status" value="1"/>
</dbReference>
<protein>
    <recommendedName>
        <fullName evidence="7">Alpha-2-macroglobulin</fullName>
    </recommendedName>
</protein>
<dbReference type="Pfam" id="PF07703">
    <property type="entry name" value="A2M_BRD"/>
    <property type="match status" value="1"/>
</dbReference>
<dbReference type="InterPro" id="IPR047565">
    <property type="entry name" value="Alpha-macroglob_thiol-ester_cl"/>
</dbReference>
<sequence>MKKLNYLNLILISILAIGLYSCSEKVTEKLRVTPNFSKYVSGYTSGVITKQSAIQIQLTEDYTGSINYDKPIDKELFTFVPAVSGKAYWVSRNMIEFVPDVPFKSGETYDVHFDLKELVEVEEGCEDFAFNFKTVSLIGDLYIDEVNTPNAEDLKYQQIQGRLVLSDIEDTAKIKKGLQVYQDGKELPVEWVFNGGLIHRFMVNGVERKSKESEVKVTWSGAAISSTYDDAVTIDIPAMGQFEVTNIEVIHEPDQYVRVHFSDPIQTGQDLTGLITVDGADNLNYLIDGQVINVYYTSRLSGYRNVTVSSGIKNVAGKRMQEGDYLELLFEGLKPMVKLLNNGVVAPHTPEGVQFPFEAVNLAAVDVYVTKVYENNILQFLQVNNLSGDYQMKRVSQEVYRQTILLNQNPEMNLHEWNKFFIDLSPIVSKDEGALYQVQIRFKKEYSVYGCDGQTVSPTSLQTIEPELETEWTEAGWDTYDYWYDYDYWDYYDPEYDYKERKNPCNPAYYSGKEVQANILASDIGMMAKAGGDKTMHIFLNNLLTTAPISGATVEFYNFQQKLIGKTTSDEQGMCEMYLEEKPYVAIAKYGEQRGYLRLRDGEALSLSKFDVGGSYVQNGIKGFMYTERGVWRPGDSIYISFMLEDKNDVLPDSHPVSFTLYNPKNQVVDKQTATSSVNGLYDFRTATDAEALTGNYFAKIKIGNRTFSRVIKVETVKPNRLKIYLDFGKKLLTNLDKSNLGKLNVKWLHGAVAKNLKAKVDMTLTRKYTSFSKFKGYIFDDPLKSFNAEDQVIFEDYVNEEGEASFMPNIYIGDNAPGMLKANFVTKVFEKGGGFSIDRSSIDYSPYNSYVGVKVPKGTLWGNTLVTDKEHTFEIASVDAEGNPVSTKDVHVQVYKVSWKWWWDSYSNDIASYIAQTSTVPVYDRNISTSKGKATFNLTVKKPDWGRYFVRVTDPNSGHTTGKIFYVDWPYEYRHERTSIENATMLSFSTDKEVYNTGDRVKVSFPSPDKGKAIIAIETGTKLLDKKLISTVKGETTYEFMTTPDMAPNVYVHITLLQPHANTLNDAPIRMYGVAPIQVEDPNTHFHPEIDMPEVLEPETTAKVTVSEKDGKPMTYTLAIVDEGLLDLTSFKTPQPWDHFYAKEALGVKTWDLYDNVMGAFGTELQKLLAVGGDGAAETKKPNKANRFEPMVRFVGPFELPAGGFKTHTIDIPNYIGSVRVMVVAGQDAKYGTEEKTVPVRSPLMVLGTLPRVLSPTEEVFLPVNVFAMEDHVKDVKIKVTTNDLVKVVGANTKSMHFDKIGDEVENFKLKVSEKIGIAKVHIEVTSGNESAKYDVELDVRTPNPSVSDVYTEAIEAGDSWSPEFAFSGIEGTNYATVEVSTFPPINLDQRLKYLVRYPHGCIEQTTSAAFPQLALDKVMNLNNDYKITIDQNIKAALDRLRLFQTYEGGFAYWPGQTDASEWGTNYAGHFMLEAEAKGYKLPIGLKSSWLKYQKSVASNYKVLTVPVNTRGYNAYNKPYYADLTQAYRLYTLALANAADLGAMNRLRESAYLTLPAKWRLAAAYQLIGQKSVAQDLVESLSTDVPKYNELSYTYGSDIRDEAMILETLVMMKDKKAAGLAKQIAEYMNSKRWMSTQTTAYCLIAISKYLGENKTSEVMNFSYAVNGKEVAVKKTKNPIYQNQVATSTDKNEIRIKNNGEGVLFAKLVVEGVPVIGDQSSAENNVNLNIRYLDMDRNEISPEQIEQGTDFIAEVTLSNPSTRGYLKEMTLNQLFPSGWEIHNNRMDGFASTLTNSYYDYQDIRDDRVYTYYALSKGEKKTYQIQLNATYLGKFYLPTVETEAMYDDEINARVGGKWVEVIQPRAN</sequence>
<evidence type="ECO:0000256" key="2">
    <source>
        <dbReference type="ARBA" id="ARBA00022729"/>
    </source>
</evidence>
<gene>
    <name evidence="5" type="ORF">CRYO30217_01349</name>
</gene>
<dbReference type="CDD" id="cd02891">
    <property type="entry name" value="A2M_like"/>
    <property type="match status" value="1"/>
</dbReference>